<dbReference type="EMBL" id="CACTIH010009496">
    <property type="protein sequence ID" value="CAA3031896.1"/>
    <property type="molecule type" value="Genomic_DNA"/>
</dbReference>
<comment type="caution">
    <text evidence="1">The sequence shown here is derived from an EMBL/GenBank/DDBJ whole genome shotgun (WGS) entry which is preliminary data.</text>
</comment>
<protein>
    <submittedName>
        <fullName evidence="1">Uncharacterized protein</fullName>
    </submittedName>
</protein>
<dbReference type="Proteomes" id="UP000594638">
    <property type="component" value="Unassembled WGS sequence"/>
</dbReference>
<evidence type="ECO:0000313" key="2">
    <source>
        <dbReference type="Proteomes" id="UP000594638"/>
    </source>
</evidence>
<feature type="non-terminal residue" evidence="1">
    <location>
        <position position="50"/>
    </location>
</feature>
<accession>A0A8S0VDD3</accession>
<reference evidence="1 2" key="1">
    <citation type="submission" date="2019-12" db="EMBL/GenBank/DDBJ databases">
        <authorList>
            <person name="Alioto T."/>
            <person name="Alioto T."/>
            <person name="Gomez Garrido J."/>
        </authorList>
    </citation>
    <scope>NUCLEOTIDE SEQUENCE [LARGE SCALE GENOMIC DNA]</scope>
</reference>
<keyword evidence="2" id="KW-1185">Reference proteome</keyword>
<dbReference type="Gramene" id="OE9A046618T1">
    <property type="protein sequence ID" value="OE9A046618C1"/>
    <property type="gene ID" value="OE9A046618"/>
</dbReference>
<organism evidence="1 2">
    <name type="scientific">Olea europaea subsp. europaea</name>
    <dbReference type="NCBI Taxonomy" id="158383"/>
    <lineage>
        <taxon>Eukaryota</taxon>
        <taxon>Viridiplantae</taxon>
        <taxon>Streptophyta</taxon>
        <taxon>Embryophyta</taxon>
        <taxon>Tracheophyta</taxon>
        <taxon>Spermatophyta</taxon>
        <taxon>Magnoliopsida</taxon>
        <taxon>eudicotyledons</taxon>
        <taxon>Gunneridae</taxon>
        <taxon>Pentapetalae</taxon>
        <taxon>asterids</taxon>
        <taxon>lamiids</taxon>
        <taxon>Lamiales</taxon>
        <taxon>Oleaceae</taxon>
        <taxon>Oleeae</taxon>
        <taxon>Olea</taxon>
    </lineage>
</organism>
<dbReference type="AlphaFoldDB" id="A0A8S0VDD3"/>
<evidence type="ECO:0000313" key="1">
    <source>
        <dbReference type="EMBL" id="CAA3031896.1"/>
    </source>
</evidence>
<gene>
    <name evidence="1" type="ORF">OLEA9_A046618</name>
</gene>
<sequence length="50" mass="5993">MLEAQQNMDRTLHQDRKLQQAMQELGGSTEWSLPPQWLWICLLLLLQMLR</sequence>
<proteinExistence type="predicted"/>
<name>A0A8S0VDD3_OLEEU</name>